<name>A0ACC4E9F5_PURLI</name>
<evidence type="ECO:0000313" key="1">
    <source>
        <dbReference type="EMBL" id="KAL3965269.1"/>
    </source>
</evidence>
<protein>
    <submittedName>
        <fullName evidence="1">Uncharacterized protein</fullName>
    </submittedName>
</protein>
<gene>
    <name evidence="1" type="ORF">ACCO45_002273</name>
</gene>
<accession>A0ACC4E9F5</accession>
<organism evidence="1 2">
    <name type="scientific">Purpureocillium lilacinum</name>
    <name type="common">Paecilomyces lilacinus</name>
    <dbReference type="NCBI Taxonomy" id="33203"/>
    <lineage>
        <taxon>Eukaryota</taxon>
        <taxon>Fungi</taxon>
        <taxon>Dikarya</taxon>
        <taxon>Ascomycota</taxon>
        <taxon>Pezizomycotina</taxon>
        <taxon>Sordariomycetes</taxon>
        <taxon>Hypocreomycetidae</taxon>
        <taxon>Hypocreales</taxon>
        <taxon>Ophiocordycipitaceae</taxon>
        <taxon>Purpureocillium</taxon>
    </lineage>
</organism>
<dbReference type="EMBL" id="JBGNUJ010000002">
    <property type="protein sequence ID" value="KAL3965269.1"/>
    <property type="molecule type" value="Genomic_DNA"/>
</dbReference>
<comment type="caution">
    <text evidence="1">The sequence shown here is derived from an EMBL/GenBank/DDBJ whole genome shotgun (WGS) entry which is preliminary data.</text>
</comment>
<sequence>MRRRWTRLAGRIDTNGGGSSVNQSAHHGWMRAGKSQVLVEASVGVLAAGYTRTAGHGTCLVRTAAIGGAFPGSIVGEATPTLERLAPTQKAASGAGRVLVSDSGYAQPRNAGSPPRVHDAGNPRFQDWTGVAPRFGESVLDVVIDRARGRLRANLAGSDESVGVGQAAKVGASPFGELDGLVAALLCSAAPCLHAPQSETSRRGTSSAGKARRAETKKPGHWRDNQTVARGTGEALGGFVGEVDNGRNLGPHKDGP</sequence>
<proteinExistence type="predicted"/>
<keyword evidence="2" id="KW-1185">Reference proteome</keyword>
<reference evidence="1" key="1">
    <citation type="submission" date="2024-12" db="EMBL/GenBank/DDBJ databases">
        <title>Comparative genomics and development of molecular markers within Purpureocillium lilacinum and among Purpureocillium species.</title>
        <authorList>
            <person name="Yeh Z.-Y."/>
            <person name="Ni N.-T."/>
            <person name="Lo P.-H."/>
            <person name="Mushyakhwo K."/>
            <person name="Lin C.-F."/>
            <person name="Nai Y.-S."/>
        </authorList>
    </citation>
    <scope>NUCLEOTIDE SEQUENCE</scope>
    <source>
        <strain evidence="1">NCHU-NPUST-175</strain>
    </source>
</reference>
<evidence type="ECO:0000313" key="2">
    <source>
        <dbReference type="Proteomes" id="UP001638806"/>
    </source>
</evidence>
<dbReference type="Proteomes" id="UP001638806">
    <property type="component" value="Unassembled WGS sequence"/>
</dbReference>